<sequence length="435" mass="46024">MLGGLMAMGALAPGMGFLALALCLAAGAALAAAWLAGVARLDAALRRAAEEQGPFSAPLPAPRLPALGEIEEGLARLTRSLQARAELVGQLRAADAAIVEALPDPLIVLAADRTPLRANQAARRLFGLVGEGLSRGDLGALLRHPVMAAALDRCVAEGAPQAVELALPGAVTRDLSGQVLLMQPPLADGGRLVLMLADRTAARAVERMRADFITNASHELRTPLASVMGFIETLRGPARDDPEAQQRFLAIMAEQSERMRRLIDDLLGLSRVEMSEHQPPSETADLGDLLRAEVAAMEPLYAARGIRLVLALPEAPLTATPADADQLGQVARNLLDNALRHARAEVHLSAEPARLGGREGVAFSVRDDGPGVAREHIPRLTERFYRVDKGRARGAGNTGLGLAIVKHILTRHRGQLAIESELGHGATFRVWVPGG</sequence>
<evidence type="ECO:0000256" key="2">
    <source>
        <dbReference type="ARBA" id="ARBA00012438"/>
    </source>
</evidence>
<dbReference type="PRINTS" id="PR00344">
    <property type="entry name" value="BCTRLSENSOR"/>
</dbReference>
<keyword evidence="7" id="KW-0472">Membrane</keyword>
<accession>A0ABZ0PKQ1</accession>
<keyword evidence="4" id="KW-0808">Transferase</keyword>
<organism evidence="9 10">
    <name type="scientific">Sediminicoccus rosea</name>
    <dbReference type="NCBI Taxonomy" id="1225128"/>
    <lineage>
        <taxon>Bacteria</taxon>
        <taxon>Pseudomonadati</taxon>
        <taxon>Pseudomonadota</taxon>
        <taxon>Alphaproteobacteria</taxon>
        <taxon>Acetobacterales</taxon>
        <taxon>Roseomonadaceae</taxon>
        <taxon>Sediminicoccus</taxon>
    </lineage>
</organism>
<dbReference type="Pfam" id="PF02518">
    <property type="entry name" value="HATPase_c"/>
    <property type="match status" value="1"/>
</dbReference>
<evidence type="ECO:0000256" key="1">
    <source>
        <dbReference type="ARBA" id="ARBA00000085"/>
    </source>
</evidence>
<dbReference type="InterPro" id="IPR000014">
    <property type="entry name" value="PAS"/>
</dbReference>
<evidence type="ECO:0000256" key="5">
    <source>
        <dbReference type="ARBA" id="ARBA00022777"/>
    </source>
</evidence>
<feature type="domain" description="Histidine kinase" evidence="8">
    <location>
        <begin position="215"/>
        <end position="435"/>
    </location>
</feature>
<dbReference type="PANTHER" id="PTHR45453:SF1">
    <property type="entry name" value="PHOSPHATE REGULON SENSOR PROTEIN PHOR"/>
    <property type="match status" value="1"/>
</dbReference>
<keyword evidence="9" id="KW-0067">ATP-binding</keyword>
<keyword evidence="9" id="KW-0547">Nucleotide-binding</keyword>
<dbReference type="SMART" id="SM00091">
    <property type="entry name" value="PAS"/>
    <property type="match status" value="1"/>
</dbReference>
<keyword evidence="10" id="KW-1185">Reference proteome</keyword>
<proteinExistence type="predicted"/>
<evidence type="ECO:0000256" key="7">
    <source>
        <dbReference type="ARBA" id="ARBA00023136"/>
    </source>
</evidence>
<dbReference type="InterPro" id="IPR036890">
    <property type="entry name" value="HATPase_C_sf"/>
</dbReference>
<dbReference type="Gene3D" id="3.30.565.10">
    <property type="entry name" value="Histidine kinase-like ATPase, C-terminal domain"/>
    <property type="match status" value="1"/>
</dbReference>
<dbReference type="Proteomes" id="UP001305521">
    <property type="component" value="Chromosome"/>
</dbReference>
<dbReference type="InterPro" id="IPR003661">
    <property type="entry name" value="HisK_dim/P_dom"/>
</dbReference>
<dbReference type="SUPFAM" id="SSF55785">
    <property type="entry name" value="PYP-like sensor domain (PAS domain)"/>
    <property type="match status" value="1"/>
</dbReference>
<comment type="catalytic activity">
    <reaction evidence="1">
        <text>ATP + protein L-histidine = ADP + protein N-phospho-L-histidine.</text>
        <dbReference type="EC" id="2.7.13.3"/>
    </reaction>
</comment>
<evidence type="ECO:0000256" key="6">
    <source>
        <dbReference type="ARBA" id="ARBA00023012"/>
    </source>
</evidence>
<gene>
    <name evidence="9" type="ORF">R9Z33_05440</name>
</gene>
<keyword evidence="5" id="KW-0418">Kinase</keyword>
<dbReference type="SUPFAM" id="SSF47384">
    <property type="entry name" value="Homodimeric domain of signal transducing histidine kinase"/>
    <property type="match status" value="1"/>
</dbReference>
<dbReference type="GO" id="GO:0005524">
    <property type="term" value="F:ATP binding"/>
    <property type="evidence" value="ECO:0007669"/>
    <property type="project" value="UniProtKB-KW"/>
</dbReference>
<dbReference type="EC" id="2.7.13.3" evidence="2"/>
<dbReference type="SMART" id="SM00387">
    <property type="entry name" value="HATPase_c"/>
    <property type="match status" value="1"/>
</dbReference>
<dbReference type="InterPro" id="IPR003594">
    <property type="entry name" value="HATPase_dom"/>
</dbReference>
<reference evidence="9 10" key="1">
    <citation type="submission" date="2023-11" db="EMBL/GenBank/DDBJ databases">
        <title>Arctic aerobic anoxygenic photoheterotroph Sediminicoccus rosea KRV36 adapts its photosynthesis to long days of polar summer.</title>
        <authorList>
            <person name="Tomasch J."/>
            <person name="Kopejtka K."/>
            <person name="Bily T."/>
            <person name="Gardiner A.T."/>
            <person name="Gardian Z."/>
            <person name="Shivaramu S."/>
            <person name="Koblizek M."/>
            <person name="Engelhardt F."/>
            <person name="Kaftan D."/>
        </authorList>
    </citation>
    <scope>NUCLEOTIDE SEQUENCE [LARGE SCALE GENOMIC DNA]</scope>
    <source>
        <strain evidence="9 10">R-30</strain>
    </source>
</reference>
<evidence type="ECO:0000256" key="3">
    <source>
        <dbReference type="ARBA" id="ARBA00022553"/>
    </source>
</evidence>
<evidence type="ECO:0000313" key="9">
    <source>
        <dbReference type="EMBL" id="WPB86313.1"/>
    </source>
</evidence>
<dbReference type="InterPro" id="IPR005467">
    <property type="entry name" value="His_kinase_dom"/>
</dbReference>
<dbReference type="InterPro" id="IPR050351">
    <property type="entry name" value="BphY/WalK/GraS-like"/>
</dbReference>
<dbReference type="Pfam" id="PF00512">
    <property type="entry name" value="HisKA"/>
    <property type="match status" value="1"/>
</dbReference>
<dbReference type="InterPro" id="IPR004358">
    <property type="entry name" value="Sig_transdc_His_kin-like_C"/>
</dbReference>
<dbReference type="PANTHER" id="PTHR45453">
    <property type="entry name" value="PHOSPHATE REGULON SENSOR PROTEIN PHOR"/>
    <property type="match status" value="1"/>
</dbReference>
<keyword evidence="6" id="KW-0902">Two-component regulatory system</keyword>
<keyword evidence="3" id="KW-0597">Phosphoprotein</keyword>
<dbReference type="SUPFAM" id="SSF55874">
    <property type="entry name" value="ATPase domain of HSP90 chaperone/DNA topoisomerase II/histidine kinase"/>
    <property type="match status" value="1"/>
</dbReference>
<dbReference type="PROSITE" id="PS50109">
    <property type="entry name" value="HIS_KIN"/>
    <property type="match status" value="1"/>
</dbReference>
<dbReference type="EMBL" id="CP137852">
    <property type="protein sequence ID" value="WPB86313.1"/>
    <property type="molecule type" value="Genomic_DNA"/>
</dbReference>
<dbReference type="CDD" id="cd00082">
    <property type="entry name" value="HisKA"/>
    <property type="match status" value="1"/>
</dbReference>
<dbReference type="InterPro" id="IPR036097">
    <property type="entry name" value="HisK_dim/P_sf"/>
</dbReference>
<evidence type="ECO:0000259" key="8">
    <source>
        <dbReference type="PROSITE" id="PS50109"/>
    </source>
</evidence>
<dbReference type="RefSeq" id="WP_318650286.1">
    <property type="nucleotide sequence ID" value="NZ_CP137852.1"/>
</dbReference>
<protein>
    <recommendedName>
        <fullName evidence="2">histidine kinase</fullName>
        <ecNumber evidence="2">2.7.13.3</ecNumber>
    </recommendedName>
</protein>
<dbReference type="InterPro" id="IPR035965">
    <property type="entry name" value="PAS-like_dom_sf"/>
</dbReference>
<evidence type="ECO:0000313" key="10">
    <source>
        <dbReference type="Proteomes" id="UP001305521"/>
    </source>
</evidence>
<dbReference type="SMART" id="SM00388">
    <property type="entry name" value="HisKA"/>
    <property type="match status" value="1"/>
</dbReference>
<name>A0ABZ0PKQ1_9PROT</name>
<evidence type="ECO:0000256" key="4">
    <source>
        <dbReference type="ARBA" id="ARBA00022679"/>
    </source>
</evidence>
<dbReference type="Gene3D" id="1.10.287.130">
    <property type="match status" value="1"/>
</dbReference>